<dbReference type="Gene3D" id="2.60.120.200">
    <property type="match status" value="1"/>
</dbReference>
<dbReference type="GO" id="GO:0005975">
    <property type="term" value="P:carbohydrate metabolic process"/>
    <property type="evidence" value="ECO:0007669"/>
    <property type="project" value="UniProtKB-ARBA"/>
</dbReference>
<dbReference type="GO" id="GO:0005829">
    <property type="term" value="C:cytosol"/>
    <property type="evidence" value="ECO:0007669"/>
    <property type="project" value="UniProtKB-SubCell"/>
</dbReference>
<protein>
    <submittedName>
        <fullName evidence="3">PKD domain protein</fullName>
    </submittedName>
</protein>
<gene>
    <name evidence="3" type="ORF">HMPREF0673_00778</name>
</gene>
<dbReference type="HOGENOM" id="CLU_265988_0_0_10"/>
<dbReference type="SUPFAM" id="SSF49899">
    <property type="entry name" value="Concanavalin A-like lectins/glucanases"/>
    <property type="match status" value="1"/>
</dbReference>
<dbReference type="EMBL" id="AFZZ01000070">
    <property type="protein sequence ID" value="EHJ41430.1"/>
    <property type="molecule type" value="Genomic_DNA"/>
</dbReference>
<dbReference type="RefSeq" id="WP_007897993.1">
    <property type="nucleotide sequence ID" value="NZ_JH379387.1"/>
</dbReference>
<feature type="domain" description="Cytosolic endo-beta-N-acetylglucosaminidase TIM barrel" evidence="2">
    <location>
        <begin position="110"/>
        <end position="415"/>
    </location>
</feature>
<dbReference type="PANTHER" id="PTHR13246">
    <property type="entry name" value="ENDO BETA N-ACETYLGLUCOSAMINIDASE"/>
    <property type="match status" value="1"/>
</dbReference>
<sequence>MANLSRKTLTLAAGLVLSVMSANAQQMREGYVEAGKNTGSENFHTLIQGWTPGNQVTADDNFYISRVKPRARFRNEATQVRLDLNAKNDKKLIAWIPVNNSDFNALPNGVFDSEVFSMWSYVTHWGNWTSPLGRIPAAFLDVAHKNGVGVSGVASIPNASLSASWAACLKGLASLDVDKTSKFLQYYGIDGLGYNSEFYGGGAYVKGVRTFHAALVKKMLPVNPIFENFWYDGTNDYGQVSFDGGLGNHNKETFGDSKNVRTSLFFNYNWNRGQLAPSVAFAEKLGRDPLDIYCGVNMQGGEPGGTSWSLLPDQRVSIGLWGAHSQNMFWESRSELGSSDEMKQFAYLRRTECYFGGGNRNPVITPSIVDKHQYTAYNPTWHGMAAFMTARSPLSWDLAEEPFITYFNLGNGKFFNLNGERKVNSPWYNVGMQDYLPTWHFWFANKLLGRTAADVPATGLDAQFVWDDAYFGGSTLKISGTTANEYLHLFKTKYALKKGDVITVRYKLNEGATDLDLVLSAEGSESTGVAYNLCKADRVADVNDWVKQTFTVGSDFDGKTLALVALNFKNAKDLNLMLGEFSIVRGKAATPAAPVIDAANTKMLYNSKAGMDAKIIFNMPNNKAAGEPCYNLDVKTSHFRLYAQEEGKEPMLMGTTTSWAGLYYSIPTTKANAKVRLGVSAVALDHKTESEIAWSNYMAPASYVYNDDIKSNKTTIKPNEEFTLSYIDPEHPAAKWEIVKDGQVVKSGDGNSWTTSLADLGSYDLKVTGNEYGEDGTAKQTTRTFSSYIQITSVGTGALPEIYSLTANGSEEEVSLKVGENVKMAYTGRAADGSGSQGLDLKETRFGVAAADLGLVGKKSFSISFWLKINSLKEGKSATLFNVYNKQDGWPKTDWGWNWSQISPDGSFDGITFRGSDATSNKELQYKYGNTKFPVGNWVHVTMSFDYNTAGQLRADMFLDGVKQTVTEWKRLQGGNPVFGPATYEPTYQGDVYSITNGMYLCIGGPLFDRYGLDGVIDNVVVWDKVATAADVKAAMGDLNANNLPEGVMAFWDFEKKATDNYFTSAGTKAVKGGMQDMVAGGGEGQATLQWIEPTYIAGSPFVSGETYKVETKPSWTAKNATFADITGNGEEGSANVSFRTGGDYDVTLTLSNALGKAEKTFSVIKVAYPTGVDAVESTEMKAYTVGEDAIVEFAEAGAYEVSVYTTAGEQVARKAAQLNAGNVVNVHLAKAGIYVLNVKKDGKTVRTVKLIRK</sequence>
<dbReference type="NCBIfam" id="TIGR04183">
    <property type="entry name" value="Por_Secre_tail"/>
    <property type="match status" value="1"/>
</dbReference>
<dbReference type="InterPro" id="IPR026444">
    <property type="entry name" value="Secre_tail"/>
</dbReference>
<dbReference type="GeneID" id="78336576"/>
<dbReference type="InterPro" id="IPR032979">
    <property type="entry name" value="ENGase"/>
</dbReference>
<dbReference type="PANTHER" id="PTHR13246:SF1">
    <property type="entry name" value="CYTOSOLIC ENDO-BETA-N-ACETYLGLUCOSAMINIDASE"/>
    <property type="match status" value="1"/>
</dbReference>
<reference evidence="3 4" key="1">
    <citation type="submission" date="2011-08" db="EMBL/GenBank/DDBJ databases">
        <authorList>
            <person name="Weinstock G."/>
            <person name="Sodergren E."/>
            <person name="Clifton S."/>
            <person name="Fulton L."/>
            <person name="Fulton B."/>
            <person name="Courtney L."/>
            <person name="Fronick C."/>
            <person name="Harrison M."/>
            <person name="Strong C."/>
            <person name="Farmer C."/>
            <person name="Delahaunty K."/>
            <person name="Markovic C."/>
            <person name="Hall O."/>
            <person name="Minx P."/>
            <person name="Tomlinson C."/>
            <person name="Mitreva M."/>
            <person name="Hou S."/>
            <person name="Chen J."/>
            <person name="Wollam A."/>
            <person name="Pepin K.H."/>
            <person name="Johnson M."/>
            <person name="Bhonagiri V."/>
            <person name="Zhang X."/>
            <person name="Suruliraj S."/>
            <person name="Warren W."/>
            <person name="Chinwalla A."/>
            <person name="Mardis E.R."/>
            <person name="Wilson R.K."/>
        </authorList>
    </citation>
    <scope>NUCLEOTIDE SEQUENCE [LARGE SCALE GENOMIC DNA]</scope>
    <source>
        <strain evidence="3 4">DSM 18206</strain>
    </source>
</reference>
<feature type="signal peptide" evidence="1">
    <location>
        <begin position="1"/>
        <end position="24"/>
    </location>
</feature>
<dbReference type="AlphaFoldDB" id="G6AVY2"/>
<evidence type="ECO:0000313" key="4">
    <source>
        <dbReference type="Proteomes" id="UP000004407"/>
    </source>
</evidence>
<organism evidence="3 4">
    <name type="scientific">Leyella stercorea DSM 18206</name>
    <dbReference type="NCBI Taxonomy" id="1002367"/>
    <lineage>
        <taxon>Bacteria</taxon>
        <taxon>Pseudomonadati</taxon>
        <taxon>Bacteroidota</taxon>
        <taxon>Bacteroidia</taxon>
        <taxon>Bacteroidales</taxon>
        <taxon>Prevotellaceae</taxon>
        <taxon>Leyella</taxon>
    </lineage>
</organism>
<feature type="chain" id="PRO_5003485548" evidence="1">
    <location>
        <begin position="25"/>
        <end position="1254"/>
    </location>
</feature>
<proteinExistence type="predicted"/>
<evidence type="ECO:0000256" key="1">
    <source>
        <dbReference type="SAM" id="SignalP"/>
    </source>
</evidence>
<dbReference type="InterPro" id="IPR005201">
    <property type="entry name" value="TIM_ENGase"/>
</dbReference>
<name>G6AVY2_9BACT</name>
<dbReference type="PATRIC" id="fig|1002367.3.peg.616"/>
<keyword evidence="1" id="KW-0732">Signal</keyword>
<evidence type="ECO:0000259" key="2">
    <source>
        <dbReference type="Pfam" id="PF03644"/>
    </source>
</evidence>
<dbReference type="InterPro" id="IPR013320">
    <property type="entry name" value="ConA-like_dom_sf"/>
</dbReference>
<dbReference type="Gene3D" id="3.20.20.80">
    <property type="entry name" value="Glycosidases"/>
    <property type="match status" value="1"/>
</dbReference>
<dbReference type="Gene3D" id="2.60.120.260">
    <property type="entry name" value="Galactose-binding domain-like"/>
    <property type="match status" value="1"/>
</dbReference>
<dbReference type="Pfam" id="PF13385">
    <property type="entry name" value="Laminin_G_3"/>
    <property type="match status" value="1"/>
</dbReference>
<dbReference type="eggNOG" id="COG4724">
    <property type="taxonomic scope" value="Bacteria"/>
</dbReference>
<dbReference type="Proteomes" id="UP000004407">
    <property type="component" value="Unassembled WGS sequence"/>
</dbReference>
<accession>G6AVY2</accession>
<dbReference type="GO" id="GO:0033925">
    <property type="term" value="F:mannosyl-glycoprotein endo-beta-N-acetylglucosaminidase activity"/>
    <property type="evidence" value="ECO:0007669"/>
    <property type="project" value="InterPro"/>
</dbReference>
<evidence type="ECO:0000313" key="3">
    <source>
        <dbReference type="EMBL" id="EHJ41430.1"/>
    </source>
</evidence>
<dbReference type="Pfam" id="PF03644">
    <property type="entry name" value="Glyco_hydro_85"/>
    <property type="match status" value="1"/>
</dbReference>
<comment type="caution">
    <text evidence="3">The sequence shown here is derived from an EMBL/GenBank/DDBJ whole genome shotgun (WGS) entry which is preliminary data.</text>
</comment>